<dbReference type="GO" id="GO:0047761">
    <property type="term" value="F:butyrate kinase activity"/>
    <property type="evidence" value="ECO:0007669"/>
    <property type="project" value="UniProtKB-UniRule"/>
</dbReference>
<dbReference type="InterPro" id="IPR043129">
    <property type="entry name" value="ATPase_NBD"/>
</dbReference>
<dbReference type="OrthoDB" id="9771859at2"/>
<dbReference type="RefSeq" id="WP_034420081.1">
    <property type="nucleotide sequence ID" value="NZ_CP045798.1"/>
</dbReference>
<evidence type="ECO:0000256" key="7">
    <source>
        <dbReference type="RuleBase" id="RU003835"/>
    </source>
</evidence>
<dbReference type="GO" id="GO:0005524">
    <property type="term" value="F:ATP binding"/>
    <property type="evidence" value="ECO:0007669"/>
    <property type="project" value="UniProtKB-KW"/>
</dbReference>
<evidence type="ECO:0000313" key="9">
    <source>
        <dbReference type="Proteomes" id="UP000515847"/>
    </source>
</evidence>
<dbReference type="CDD" id="cd24011">
    <property type="entry name" value="ASKHA_NBD_BK"/>
    <property type="match status" value="1"/>
</dbReference>
<dbReference type="KEGG" id="tfr:BR63_10605"/>
<keyword evidence="5 6" id="KW-0067">ATP-binding</keyword>
<dbReference type="InterPro" id="IPR011245">
    <property type="entry name" value="Butyrate_kin"/>
</dbReference>
<evidence type="ECO:0000256" key="5">
    <source>
        <dbReference type="ARBA" id="ARBA00022840"/>
    </source>
</evidence>
<comment type="catalytic activity">
    <reaction evidence="6">
        <text>butanoate + ATP = butanoyl phosphate + ADP</text>
        <dbReference type="Rhea" id="RHEA:13585"/>
        <dbReference type="ChEBI" id="CHEBI:17968"/>
        <dbReference type="ChEBI" id="CHEBI:30616"/>
        <dbReference type="ChEBI" id="CHEBI:58079"/>
        <dbReference type="ChEBI" id="CHEBI:456216"/>
        <dbReference type="EC" id="2.7.2.7"/>
    </reaction>
</comment>
<dbReference type="Proteomes" id="UP000515847">
    <property type="component" value="Chromosome"/>
</dbReference>
<dbReference type="EC" id="2.7.2.7" evidence="6"/>
<dbReference type="Gene3D" id="3.30.420.40">
    <property type="match status" value="2"/>
</dbReference>
<keyword evidence="1 6" id="KW-0963">Cytoplasm</keyword>
<dbReference type="GO" id="GO:0008776">
    <property type="term" value="F:acetate kinase activity"/>
    <property type="evidence" value="ECO:0007669"/>
    <property type="project" value="TreeGrafter"/>
</dbReference>
<dbReference type="GO" id="GO:0005737">
    <property type="term" value="C:cytoplasm"/>
    <property type="evidence" value="ECO:0007669"/>
    <property type="project" value="UniProtKB-SubCell"/>
</dbReference>
<sequence length="359" mass="39591">MGEYQQYRILVINPGATSTKFAVYDGEKQRFKKTVEHSAQELKNFNRVFDQYQYRLTMIIEALRKEDIELTTFKAVAGRGGLLKPLAGGTYLVNEQMVADLKKAERGEHASNLGAVIAYDLGQQLGIPAFIVDPVSVDEMEPVARISGLPDLERTSLSHALNMKAVARKVAKEMGKKYEEVNFVVAHLGTGVSVAPHRQGRMIDVNNAKEEGPFSPDRCGGLPASQLVKLCYSGKYTYEEMREKLTSKGGLYAYLGTTDLREVEKMADQGHELANLLLDALAYQVAKEIGAMSAVLEGDVDRIIITGGIAHSTRIVNDIMRRVKFIAPVVVVPGEEELESLALGALRVLRGEEEAKEYV</sequence>
<evidence type="ECO:0000256" key="4">
    <source>
        <dbReference type="ARBA" id="ARBA00022777"/>
    </source>
</evidence>
<protein>
    <recommendedName>
        <fullName evidence="6">Probable butyrate kinase</fullName>
        <shortName evidence="6">BK</shortName>
        <ecNumber evidence="6">2.7.2.7</ecNumber>
    </recommendedName>
    <alternativeName>
        <fullName evidence="6">Branched-chain carboxylic acid kinase</fullName>
    </alternativeName>
</protein>
<dbReference type="EMBL" id="CP045798">
    <property type="protein sequence ID" value="QNB46716.1"/>
    <property type="molecule type" value="Genomic_DNA"/>
</dbReference>
<gene>
    <name evidence="6 8" type="primary">buk</name>
    <name evidence="8" type="ORF">BR63_10605</name>
</gene>
<dbReference type="PRINTS" id="PR00471">
    <property type="entry name" value="ACETATEKNASE"/>
</dbReference>
<proteinExistence type="inferred from homology"/>
<dbReference type="InterPro" id="IPR000890">
    <property type="entry name" value="Aliphatic_acid_kin_short-chain"/>
</dbReference>
<name>A0A7G6E3R2_THEFR</name>
<keyword evidence="4 6" id="KW-0418">Kinase</keyword>
<keyword evidence="3 6" id="KW-0547">Nucleotide-binding</keyword>
<comment type="similarity">
    <text evidence="6 7">Belongs to the acetokinase family.</text>
</comment>
<keyword evidence="2 6" id="KW-0808">Transferase</keyword>
<dbReference type="SUPFAM" id="SSF53067">
    <property type="entry name" value="Actin-like ATPase domain"/>
    <property type="match status" value="2"/>
</dbReference>
<accession>A0A7G6E3R2</accession>
<dbReference type="PANTHER" id="PTHR21060:SF3">
    <property type="entry name" value="BUTYRATE KINASE 2-RELATED"/>
    <property type="match status" value="1"/>
</dbReference>
<evidence type="ECO:0000256" key="3">
    <source>
        <dbReference type="ARBA" id="ARBA00022741"/>
    </source>
</evidence>
<dbReference type="AlphaFoldDB" id="A0A7G6E3R2"/>
<comment type="subcellular location">
    <subcellularLocation>
        <location evidence="6">Cytoplasm</location>
    </subcellularLocation>
</comment>
<organism evidence="8 9">
    <name type="scientific">Thermanaerosceptrum fracticalcis</name>
    <dbReference type="NCBI Taxonomy" id="1712410"/>
    <lineage>
        <taxon>Bacteria</taxon>
        <taxon>Bacillati</taxon>
        <taxon>Bacillota</taxon>
        <taxon>Clostridia</taxon>
        <taxon>Eubacteriales</taxon>
        <taxon>Peptococcaceae</taxon>
        <taxon>Thermanaerosceptrum</taxon>
    </lineage>
</organism>
<dbReference type="PANTHER" id="PTHR21060">
    <property type="entry name" value="ACETATE KINASE"/>
    <property type="match status" value="1"/>
</dbReference>
<dbReference type="Pfam" id="PF00871">
    <property type="entry name" value="Acetate_kinase"/>
    <property type="match status" value="1"/>
</dbReference>
<evidence type="ECO:0000256" key="6">
    <source>
        <dbReference type="HAMAP-Rule" id="MF_00542"/>
    </source>
</evidence>
<keyword evidence="9" id="KW-1185">Reference proteome</keyword>
<dbReference type="HAMAP" id="MF_00542">
    <property type="entry name" value="Butyrate_kinase"/>
    <property type="match status" value="1"/>
</dbReference>
<dbReference type="PIRSF" id="PIRSF036458">
    <property type="entry name" value="Butyrate_kin"/>
    <property type="match status" value="1"/>
</dbReference>
<evidence type="ECO:0000256" key="1">
    <source>
        <dbReference type="ARBA" id="ARBA00022490"/>
    </source>
</evidence>
<dbReference type="NCBIfam" id="NF002834">
    <property type="entry name" value="PRK03011.1-5"/>
    <property type="match status" value="1"/>
</dbReference>
<reference evidence="8 9" key="1">
    <citation type="journal article" date="2019" name="Front. Microbiol.">
        <title>Thermoanaerosceptrum fracticalcis gen. nov. sp. nov., a Novel Fumarate-Fermenting Microorganism From a Deep Fractured Carbonate Aquifer of the US Great Basin.</title>
        <authorList>
            <person name="Hamilton-Brehm S.D."/>
            <person name="Stewart L.E."/>
            <person name="Zavarin M."/>
            <person name="Caldwell M."/>
            <person name="Lawson P.A."/>
            <person name="Onstott T.C."/>
            <person name="Grzymski J."/>
            <person name="Neveux I."/>
            <person name="Lollar B.S."/>
            <person name="Russell C.E."/>
            <person name="Moser D.P."/>
        </authorList>
    </citation>
    <scope>NUCLEOTIDE SEQUENCE [LARGE SCALE GENOMIC DNA]</scope>
    <source>
        <strain evidence="8 9">DRI-13</strain>
    </source>
</reference>
<dbReference type="GO" id="GO:0006083">
    <property type="term" value="P:acetate metabolic process"/>
    <property type="evidence" value="ECO:0007669"/>
    <property type="project" value="TreeGrafter"/>
</dbReference>
<dbReference type="NCBIfam" id="TIGR02707">
    <property type="entry name" value="butyr_kinase"/>
    <property type="match status" value="1"/>
</dbReference>
<evidence type="ECO:0000313" key="8">
    <source>
        <dbReference type="EMBL" id="QNB46716.1"/>
    </source>
</evidence>
<evidence type="ECO:0000256" key="2">
    <source>
        <dbReference type="ARBA" id="ARBA00022679"/>
    </source>
</evidence>